<dbReference type="Pfam" id="PF14390">
    <property type="entry name" value="DUF4420"/>
    <property type="match status" value="1"/>
</dbReference>
<dbReference type="InterPro" id="IPR025534">
    <property type="entry name" value="DUF4420"/>
</dbReference>
<reference evidence="1 2" key="1">
    <citation type="submission" date="2013-07" db="EMBL/GenBank/DDBJ databases">
        <title>Draft genome sequence of Pseudoalteromonas luteoviolacea 2ta16.</title>
        <authorList>
            <person name="Allen E.E."/>
            <person name="Azam F."/>
            <person name="Podell S."/>
        </authorList>
    </citation>
    <scope>NUCLEOTIDE SEQUENCE [LARGE SCALE GENOMIC DNA]</scope>
    <source>
        <strain evidence="1 2">2ta16</strain>
    </source>
</reference>
<comment type="caution">
    <text evidence="1">The sequence shown here is derived from an EMBL/GenBank/DDBJ whole genome shotgun (WGS) entry which is preliminary data.</text>
</comment>
<protein>
    <recommendedName>
        <fullName evidence="3">PD-(D/E)XK motif protein</fullName>
    </recommendedName>
</protein>
<dbReference type="Proteomes" id="UP000017820">
    <property type="component" value="Unassembled WGS sequence"/>
</dbReference>
<gene>
    <name evidence="1" type="ORF">PL2TA16_03940</name>
</gene>
<dbReference type="EMBL" id="AUSV01000044">
    <property type="protein sequence ID" value="ESP92742.1"/>
    <property type="molecule type" value="Genomic_DNA"/>
</dbReference>
<name>V4JC97_PSEL2</name>
<evidence type="ECO:0008006" key="3">
    <source>
        <dbReference type="Google" id="ProtNLM"/>
    </source>
</evidence>
<dbReference type="PATRIC" id="fig|1353533.3.peg.2883"/>
<proteinExistence type="predicted"/>
<accession>V4JC97</accession>
<organism evidence="1 2">
    <name type="scientific">Pseudoalteromonas luteoviolacea (strain 2ta16)</name>
    <dbReference type="NCBI Taxonomy" id="1353533"/>
    <lineage>
        <taxon>Bacteria</taxon>
        <taxon>Pseudomonadati</taxon>
        <taxon>Pseudomonadota</taxon>
        <taxon>Gammaproteobacteria</taxon>
        <taxon>Alteromonadales</taxon>
        <taxon>Pseudoalteromonadaceae</taxon>
        <taxon>Pseudoalteromonas</taxon>
    </lineage>
</organism>
<sequence>MKILYLSMKMMTNNYQEFFKDNPWEGIESGSYPSSARRLYKEDSRFWVSVNAEGNFLFFAEEEGCFEFDIANKLDCLDIRLDQVSDKTRLVCILTDAEMFDKFRTIAKDVAAYSTEYGGLNMFRCVILRIYSWSEFLKPSRSGLGFRELIGFWGELFIFHEYFAKNCGFQNALKAWIGPENKKQDFTFDDVSFEIKTSIVGDDNNLKISSIEQLQKITSNLYLIAFRINENFEYSGLSITDLVDKCVSLIGNNEALKSEFQHKISEKYGKATDVELKRKFIDLHMITYEISEDFPRIVPENSPHEKILKVNYTIDGNSLGNYETSKTISEIIENGTATSV</sequence>
<evidence type="ECO:0000313" key="2">
    <source>
        <dbReference type="Proteomes" id="UP000017820"/>
    </source>
</evidence>
<dbReference type="AlphaFoldDB" id="V4JC97"/>
<evidence type="ECO:0000313" key="1">
    <source>
        <dbReference type="EMBL" id="ESP92742.1"/>
    </source>
</evidence>